<feature type="transmembrane region" description="Helical" evidence="1">
    <location>
        <begin position="12"/>
        <end position="33"/>
    </location>
</feature>
<evidence type="ECO:0000256" key="1">
    <source>
        <dbReference type="SAM" id="Phobius"/>
    </source>
</evidence>
<protein>
    <submittedName>
        <fullName evidence="2">Uncharacterized protein</fullName>
    </submittedName>
</protein>
<keyword evidence="1" id="KW-0812">Transmembrane</keyword>
<feature type="transmembrane region" description="Helical" evidence="1">
    <location>
        <begin position="39"/>
        <end position="59"/>
    </location>
</feature>
<comment type="caution">
    <text evidence="2">The sequence shown here is derived from an EMBL/GenBank/DDBJ whole genome shotgun (WGS) entry which is preliminary data.</text>
</comment>
<proteinExistence type="predicted"/>
<accession>A0A4R4UJU6</accession>
<sequence>MSTAGTTLRSFTGALAMGLLMLALVLIGVQFWATSHGQQGPGVAAVLSQVVAGLVAVALQTYADRNRDRNGGLAVVGVLVVVLGSLWFWWW</sequence>
<organism evidence="2 3">
    <name type="scientific">Saccharopolyspora aridisoli</name>
    <dbReference type="NCBI Taxonomy" id="2530385"/>
    <lineage>
        <taxon>Bacteria</taxon>
        <taxon>Bacillati</taxon>
        <taxon>Actinomycetota</taxon>
        <taxon>Actinomycetes</taxon>
        <taxon>Pseudonocardiales</taxon>
        <taxon>Pseudonocardiaceae</taxon>
        <taxon>Saccharopolyspora</taxon>
    </lineage>
</organism>
<dbReference type="AlphaFoldDB" id="A0A4R4UJU6"/>
<keyword evidence="3" id="KW-1185">Reference proteome</keyword>
<keyword evidence="1" id="KW-0472">Membrane</keyword>
<gene>
    <name evidence="2" type="ORF">E1161_19210</name>
</gene>
<dbReference type="EMBL" id="SMKV01000025">
    <property type="protein sequence ID" value="TDC90436.1"/>
    <property type="molecule type" value="Genomic_DNA"/>
</dbReference>
<evidence type="ECO:0000313" key="2">
    <source>
        <dbReference type="EMBL" id="TDC90436.1"/>
    </source>
</evidence>
<feature type="transmembrane region" description="Helical" evidence="1">
    <location>
        <begin position="71"/>
        <end position="90"/>
    </location>
</feature>
<reference evidence="2 3" key="1">
    <citation type="submission" date="2019-03" db="EMBL/GenBank/DDBJ databases">
        <title>Draft genome sequences of novel Actinobacteria.</title>
        <authorList>
            <person name="Sahin N."/>
            <person name="Ay H."/>
            <person name="Saygin H."/>
        </authorList>
    </citation>
    <scope>NUCLEOTIDE SEQUENCE [LARGE SCALE GENOMIC DNA]</scope>
    <source>
        <strain evidence="2 3">16K404</strain>
    </source>
</reference>
<keyword evidence="1" id="KW-1133">Transmembrane helix</keyword>
<evidence type="ECO:0000313" key="3">
    <source>
        <dbReference type="Proteomes" id="UP000294744"/>
    </source>
</evidence>
<dbReference type="Proteomes" id="UP000294744">
    <property type="component" value="Unassembled WGS sequence"/>
</dbReference>
<name>A0A4R4UJU6_9PSEU</name>